<gene>
    <name evidence="1" type="ORF">WMO19_06300</name>
</gene>
<protein>
    <submittedName>
        <fullName evidence="1">Abi family protein</fullName>
    </submittedName>
</protein>
<dbReference type="InterPro" id="IPR011664">
    <property type="entry name" value="Abi_system_AbiD/AbiF-like"/>
</dbReference>
<reference evidence="1 2" key="1">
    <citation type="submission" date="2024-03" db="EMBL/GenBank/DDBJ databases">
        <title>Human intestinal bacterial collection.</title>
        <authorList>
            <person name="Pauvert C."/>
            <person name="Hitch T.C.A."/>
            <person name="Clavel T."/>
        </authorList>
    </citation>
    <scope>NUCLEOTIDE SEQUENCE [LARGE SCALE GENOMIC DNA]</scope>
    <source>
        <strain evidence="1 2">CLA-SR-H025</strain>
    </source>
</reference>
<dbReference type="Pfam" id="PF07751">
    <property type="entry name" value="Abi_2"/>
    <property type="match status" value="1"/>
</dbReference>
<evidence type="ECO:0000313" key="2">
    <source>
        <dbReference type="Proteomes" id="UP001447979"/>
    </source>
</evidence>
<dbReference type="RefSeq" id="WP_349170857.1">
    <property type="nucleotide sequence ID" value="NZ_JBBMFO010000018.1"/>
</dbReference>
<dbReference type="EMBL" id="JBBMFO010000018">
    <property type="protein sequence ID" value="MEQ2401216.1"/>
    <property type="molecule type" value="Genomic_DNA"/>
</dbReference>
<sequence length="146" mass="17111">MHNFKENYEGGEIPLYAAIEVASFGTLSKMYKNMANEDKREIAKVFEVDYIYLESWIENLSYVRNICAHYGRLYGAKLTKTPKLYKEYLNQGISNNTIFASIINLKTLAEDDYYDKFHSDLLEIINKYPSVELKHLGFIEKWESIL</sequence>
<keyword evidence="2" id="KW-1185">Reference proteome</keyword>
<proteinExistence type="predicted"/>
<dbReference type="Proteomes" id="UP001447979">
    <property type="component" value="Unassembled WGS sequence"/>
</dbReference>
<comment type="caution">
    <text evidence="1">The sequence shown here is derived from an EMBL/GenBank/DDBJ whole genome shotgun (WGS) entry which is preliminary data.</text>
</comment>
<name>A0ABV1CEV9_9FIRM</name>
<accession>A0ABV1CEV9</accession>
<evidence type="ECO:0000313" key="1">
    <source>
        <dbReference type="EMBL" id="MEQ2401216.1"/>
    </source>
</evidence>
<organism evidence="1 2">
    <name type="scientific">Peptoniphilus hominis</name>
    <name type="common">ex Hitch et al. 2025</name>
    <dbReference type="NCBI Taxonomy" id="3133174"/>
    <lineage>
        <taxon>Bacteria</taxon>
        <taxon>Bacillati</taxon>
        <taxon>Bacillota</taxon>
        <taxon>Tissierellia</taxon>
        <taxon>Tissierellales</taxon>
        <taxon>Peptoniphilaceae</taxon>
        <taxon>Peptoniphilus</taxon>
    </lineage>
</organism>